<comment type="caution">
    <text evidence="5">The sequence shown here is derived from an EMBL/GenBank/DDBJ whole genome shotgun (WGS) entry which is preliminary data.</text>
</comment>
<dbReference type="Proteomes" id="UP001244207">
    <property type="component" value="Unassembled WGS sequence"/>
</dbReference>
<feature type="compositionally biased region" description="Polar residues" evidence="2">
    <location>
        <begin position="878"/>
        <end position="892"/>
    </location>
</feature>
<feature type="region of interest" description="Disordered" evidence="2">
    <location>
        <begin position="1"/>
        <end position="63"/>
    </location>
</feature>
<evidence type="ECO:0000313" key="6">
    <source>
        <dbReference type="Proteomes" id="UP001244207"/>
    </source>
</evidence>
<proteinExistence type="predicted"/>
<organism evidence="5 6">
    <name type="scientific">Glomerella acutata</name>
    <name type="common">Colletotrichum acutatum</name>
    <dbReference type="NCBI Taxonomy" id="27357"/>
    <lineage>
        <taxon>Eukaryota</taxon>
        <taxon>Fungi</taxon>
        <taxon>Dikarya</taxon>
        <taxon>Ascomycota</taxon>
        <taxon>Pezizomycotina</taxon>
        <taxon>Sordariomycetes</taxon>
        <taxon>Hypocreomycetidae</taxon>
        <taxon>Glomerellales</taxon>
        <taxon>Glomerellaceae</taxon>
        <taxon>Colletotrichum</taxon>
        <taxon>Colletotrichum acutatum species complex</taxon>
    </lineage>
</organism>
<dbReference type="Gene3D" id="3.40.250.10">
    <property type="entry name" value="Rhodanese-like domain"/>
    <property type="match status" value="1"/>
</dbReference>
<evidence type="ECO:0000259" key="4">
    <source>
        <dbReference type="PROSITE" id="PS50206"/>
    </source>
</evidence>
<feature type="region of interest" description="Disordered" evidence="2">
    <location>
        <begin position="329"/>
        <end position="366"/>
    </location>
</feature>
<accession>A0AAD8UUK9</accession>
<feature type="region of interest" description="Disordered" evidence="2">
    <location>
        <begin position="802"/>
        <end position="831"/>
    </location>
</feature>
<keyword evidence="6" id="KW-1185">Reference proteome</keyword>
<gene>
    <name evidence="5" type="ORF">BDZ83DRAFT_169814</name>
</gene>
<dbReference type="PROSITE" id="PS50071">
    <property type="entry name" value="HOMEOBOX_2"/>
    <property type="match status" value="1"/>
</dbReference>
<feature type="region of interest" description="Disordered" evidence="2">
    <location>
        <begin position="847"/>
        <end position="899"/>
    </location>
</feature>
<feature type="compositionally biased region" description="Low complexity" evidence="2">
    <location>
        <begin position="523"/>
        <end position="536"/>
    </location>
</feature>
<protein>
    <recommendedName>
        <fullName evidence="7">Tyrosine-protein phosphatase non-receptor type 6</fullName>
    </recommendedName>
</protein>
<feature type="compositionally biased region" description="Gly residues" evidence="2">
    <location>
        <begin position="947"/>
        <end position="956"/>
    </location>
</feature>
<comment type="subcellular location">
    <subcellularLocation>
        <location evidence="1">Nucleus</location>
    </subcellularLocation>
</comment>
<dbReference type="AlphaFoldDB" id="A0AAD8UUK9"/>
<keyword evidence="1" id="KW-0371">Homeobox</keyword>
<dbReference type="InterPro" id="IPR009057">
    <property type="entry name" value="Homeodomain-like_sf"/>
</dbReference>
<dbReference type="GeneID" id="85385359"/>
<feature type="region of interest" description="Disordered" evidence="2">
    <location>
        <begin position="975"/>
        <end position="1019"/>
    </location>
</feature>
<feature type="DNA-binding region" description="Homeobox" evidence="1">
    <location>
        <begin position="602"/>
        <end position="644"/>
    </location>
</feature>
<feature type="compositionally biased region" description="Polar residues" evidence="2">
    <location>
        <begin position="537"/>
        <end position="565"/>
    </location>
</feature>
<feature type="compositionally biased region" description="Gly residues" evidence="2">
    <location>
        <begin position="991"/>
        <end position="1001"/>
    </location>
</feature>
<feature type="region of interest" description="Disordered" evidence="2">
    <location>
        <begin position="1121"/>
        <end position="1189"/>
    </location>
</feature>
<keyword evidence="1" id="KW-0539">Nucleus</keyword>
<dbReference type="PROSITE" id="PS50206">
    <property type="entry name" value="RHODANESE_3"/>
    <property type="match status" value="1"/>
</dbReference>
<feature type="compositionally biased region" description="Low complexity" evidence="2">
    <location>
        <begin position="975"/>
        <end position="990"/>
    </location>
</feature>
<feature type="region of interest" description="Disordered" evidence="2">
    <location>
        <begin position="499"/>
        <end position="565"/>
    </location>
</feature>
<feature type="region of interest" description="Disordered" evidence="2">
    <location>
        <begin position="914"/>
        <end position="958"/>
    </location>
</feature>
<evidence type="ECO:0000256" key="1">
    <source>
        <dbReference type="PROSITE-ProRule" id="PRU00108"/>
    </source>
</evidence>
<dbReference type="SUPFAM" id="SSF52821">
    <property type="entry name" value="Rhodanese/Cell cycle control phosphatase"/>
    <property type="match status" value="1"/>
</dbReference>
<evidence type="ECO:0008006" key="7">
    <source>
        <dbReference type="Google" id="ProtNLM"/>
    </source>
</evidence>
<dbReference type="InterPro" id="IPR001763">
    <property type="entry name" value="Rhodanese-like_dom"/>
</dbReference>
<evidence type="ECO:0000259" key="3">
    <source>
        <dbReference type="PROSITE" id="PS50071"/>
    </source>
</evidence>
<feature type="compositionally biased region" description="Basic residues" evidence="2">
    <location>
        <begin position="1141"/>
        <end position="1156"/>
    </location>
</feature>
<dbReference type="GO" id="GO:0003677">
    <property type="term" value="F:DNA binding"/>
    <property type="evidence" value="ECO:0007669"/>
    <property type="project" value="UniProtKB-UniRule"/>
</dbReference>
<evidence type="ECO:0000313" key="5">
    <source>
        <dbReference type="EMBL" id="KAK1727984.1"/>
    </source>
</evidence>
<feature type="compositionally biased region" description="Low complexity" evidence="2">
    <location>
        <begin position="851"/>
        <end position="867"/>
    </location>
</feature>
<dbReference type="SUPFAM" id="SSF46689">
    <property type="entry name" value="Homeodomain-like"/>
    <property type="match status" value="1"/>
</dbReference>
<dbReference type="Pfam" id="PF00581">
    <property type="entry name" value="Rhodanese"/>
    <property type="match status" value="1"/>
</dbReference>
<reference evidence="5" key="1">
    <citation type="submission" date="2021-12" db="EMBL/GenBank/DDBJ databases">
        <title>Comparative genomics, transcriptomics and evolutionary studies reveal genomic signatures of adaptation to plant cell wall in hemibiotrophic fungi.</title>
        <authorList>
            <consortium name="DOE Joint Genome Institute"/>
            <person name="Baroncelli R."/>
            <person name="Diaz J.F."/>
            <person name="Benocci T."/>
            <person name="Peng M."/>
            <person name="Battaglia E."/>
            <person name="Haridas S."/>
            <person name="Andreopoulos W."/>
            <person name="Labutti K."/>
            <person name="Pangilinan J."/>
            <person name="Floch G.L."/>
            <person name="Makela M.R."/>
            <person name="Henrissat B."/>
            <person name="Grigoriev I.V."/>
            <person name="Crouch J.A."/>
            <person name="De Vries R.P."/>
            <person name="Sukno S.A."/>
            <person name="Thon M.R."/>
        </authorList>
    </citation>
    <scope>NUCLEOTIDE SEQUENCE</scope>
    <source>
        <strain evidence="5">CBS 112980</strain>
    </source>
</reference>
<dbReference type="InterPro" id="IPR036873">
    <property type="entry name" value="Rhodanese-like_dom_sf"/>
</dbReference>
<dbReference type="EMBL" id="JAHMHS010000020">
    <property type="protein sequence ID" value="KAK1727984.1"/>
    <property type="molecule type" value="Genomic_DNA"/>
</dbReference>
<dbReference type="RefSeq" id="XP_060368039.1">
    <property type="nucleotide sequence ID" value="XM_060501460.1"/>
</dbReference>
<dbReference type="InterPro" id="IPR001356">
    <property type="entry name" value="HD"/>
</dbReference>
<feature type="domain" description="Rhodanese" evidence="4">
    <location>
        <begin position="679"/>
        <end position="705"/>
    </location>
</feature>
<feature type="domain" description="Homeobox" evidence="3">
    <location>
        <begin position="600"/>
        <end position="643"/>
    </location>
</feature>
<sequence>MGDHQPYVTIRSRRPHDGNSVSSADSTVGARISAIQSRRVRVDSQAGHDQYGSSSGDAPRPATHDISRVSYHIKHLDSFAQTLENSANRAFPNRGKSSQRYSKVQALLLHWGCDDLFVLPELEDLERCLREDYAFDTEIFPIPSENSHLELMMQVGKLIKDHEAQDTLFLVYYGGHARIDESRQSTWCATRHPDSPWLQWSAIQTLLERSASDVLILLDCCAGAASATFPNGNSITETISASSWDAIAPDPGRYSFTNALIEVMQEWRLRTFSAAMLHAEVLARLKHPRPVTINGKVFEARSTPVHFMMTSNHKAPSIELSRVVSAEQRPPSPSLDVAVNADGSGSPEGMTGGRGPGAPVAGEPNEDTPHVMISLALEDNQQLDLSAWEQWLSNFPALAKYVKVQGVFKSHSTLLLLSMPVMVWDLLPEDHATSFIAFIRSNNLVTERSRKDDDASANISVSRDARVVQDNTQPDSASMGTFFSDVTYTNAPTITGSVMGTQVGGSGPNVRIHEGGIQESETESPSSSPVVRSSRPLQSLNPTTSIGTLQRHNTSSSQVSLEGTPISRSMIPNQQRSARRTMLHDIPEPPKFSQHVEILLQQYYRQEPLPNDDQKNFVASNLGIELWHVEAWFHHRRERDVVSQQFQTLRMSGDPAPGACQGAQMILPHHLQRIIEVLSSSMILIIDLRPPADFEKSHIKGAINLRAPLNFVKEASFDMIERAFPDQRSRQVFGEWQYATCLVIYDRVIDASRDCPVADVLYDKFRTWGWPGRCFVLKGHYKEFSVSYKTSITGSKVLSEIEHQNQQQQSPDPLRQEAPAAAPSETDDAAARRRARYQELLTQIDDEGLVANSSSNNRSSYYASSSRPDPNNNDHDPSATSSGRGARATTSQHEQDLEAEFRRRVPDLYRKALEVHDSSGSGGGRAAETPRDTSAPAPAPGAASGDTGTGGGGGTGIAETVTGAASAALAAAKSSEEAATGTATRWDGGSALRGGGGGGGNANNTTDGEGDRNSTTTFGFDTKAPLVEYLDRGLSHIRQGKPVTSAASDSWRPIDVAPTSASSSLSLTNTTNTAIGGMSKLAAEGCHAHFDSGAAVALATSLGSSDDSYVKISRGDAQYAGDLPAGLGTPPNPGHQQQYQHQHHHHQNQNQNHHRGGLVGGKDGTTRDAHVVVGPSGDETSKRGRGGFLNKVLRRA</sequence>
<keyword evidence="1" id="KW-0238">DNA-binding</keyword>
<name>A0AAD8UUK9_GLOAC</name>
<dbReference type="GO" id="GO:0005634">
    <property type="term" value="C:nucleus"/>
    <property type="evidence" value="ECO:0007669"/>
    <property type="project" value="UniProtKB-SubCell"/>
</dbReference>
<evidence type="ECO:0000256" key="2">
    <source>
        <dbReference type="SAM" id="MobiDB-lite"/>
    </source>
</evidence>